<name>A0ACC1CUB4_9NEOP</name>
<gene>
    <name evidence="1" type="ORF">K1T71_009359</name>
</gene>
<organism evidence="1 2">
    <name type="scientific">Dendrolimus kikuchii</name>
    <dbReference type="NCBI Taxonomy" id="765133"/>
    <lineage>
        <taxon>Eukaryota</taxon>
        <taxon>Metazoa</taxon>
        <taxon>Ecdysozoa</taxon>
        <taxon>Arthropoda</taxon>
        <taxon>Hexapoda</taxon>
        <taxon>Insecta</taxon>
        <taxon>Pterygota</taxon>
        <taxon>Neoptera</taxon>
        <taxon>Endopterygota</taxon>
        <taxon>Lepidoptera</taxon>
        <taxon>Glossata</taxon>
        <taxon>Ditrysia</taxon>
        <taxon>Bombycoidea</taxon>
        <taxon>Lasiocampidae</taxon>
        <taxon>Dendrolimus</taxon>
    </lineage>
</organism>
<evidence type="ECO:0000313" key="1">
    <source>
        <dbReference type="EMBL" id="KAJ0175218.1"/>
    </source>
</evidence>
<dbReference type="EMBL" id="CM034402">
    <property type="protein sequence ID" value="KAJ0175218.1"/>
    <property type="molecule type" value="Genomic_DNA"/>
</dbReference>
<dbReference type="Proteomes" id="UP000824533">
    <property type="component" value="Linkage Group LG16"/>
</dbReference>
<comment type="caution">
    <text evidence="1">The sequence shown here is derived from an EMBL/GenBank/DDBJ whole genome shotgun (WGS) entry which is preliminary data.</text>
</comment>
<reference evidence="1 2" key="1">
    <citation type="journal article" date="2021" name="Front. Genet.">
        <title>Chromosome-Level Genome Assembly Reveals Significant Gene Expansion in the Toll and IMD Signaling Pathways of Dendrolimus kikuchii.</title>
        <authorList>
            <person name="Zhou J."/>
            <person name="Wu P."/>
            <person name="Xiong Z."/>
            <person name="Liu N."/>
            <person name="Zhao N."/>
            <person name="Ji M."/>
            <person name="Qiu Y."/>
            <person name="Yang B."/>
        </authorList>
    </citation>
    <scope>NUCLEOTIDE SEQUENCE [LARGE SCALE GENOMIC DNA]</scope>
    <source>
        <strain evidence="1">Ann1</strain>
    </source>
</reference>
<evidence type="ECO:0000313" key="2">
    <source>
        <dbReference type="Proteomes" id="UP000824533"/>
    </source>
</evidence>
<protein>
    <submittedName>
        <fullName evidence="1">Uncharacterized protein</fullName>
    </submittedName>
</protein>
<proteinExistence type="predicted"/>
<keyword evidence="2" id="KW-1185">Reference proteome</keyword>
<accession>A0ACC1CUB4</accession>
<sequence>MYLYLVLFIVICIIYYFNRKYNYWKDKNVAGPKSLPFFGNLIESSLRRKYIGSVYNEIYREFPNEKIVGIYRMTSPALIIRDLDIVKNILIKDFEVFPYRGIDFSKERLGDNLFHCDSETWRALKNKLTPLFTTVRLKSSISMLSKQANRLADYIEIKLTENNEQDLRHFFEKYTMASIMSFAFGIGVDTMNEDNIFATIDQHCFTTTYWAEADMLVPGIMSMLNKSLYDKTINKFCQEVFQASVELRNNAPAARNDMIDILFDLKNITINENDGRVDQDFRITNHMITSQVFIFFIAGYGNNGSSLSYLMYYLAKYPETQNKLVSELDEILNKYNGELTYEAINEMMYLDKVFNEVLRLHPLTNSIQRCSVMPYTIPGTDIIVDKGTSIVISPYAIHRDENNFPNADLFDPERFSPENSRDRHPCAFLPFGAGPRACLGIRFAKLQFAIGAVKFLSRFRVELSTNTKPIEKYNPMRTLFYPEEGIRLNVFLRNISY</sequence>